<keyword evidence="4 8" id="KW-0732">Signal</keyword>
<evidence type="ECO:0000313" key="10">
    <source>
        <dbReference type="EMBL" id="RHN67469.1"/>
    </source>
</evidence>
<dbReference type="AlphaFoldDB" id="A0A396IP82"/>
<evidence type="ECO:0000256" key="5">
    <source>
        <dbReference type="ARBA" id="ARBA00022801"/>
    </source>
</evidence>
<dbReference type="EMBL" id="PSQE01000003">
    <property type="protein sequence ID" value="RHN67469.1"/>
    <property type="molecule type" value="Genomic_DNA"/>
</dbReference>
<dbReference type="Gramene" id="rna15662">
    <property type="protein sequence ID" value="RHN67469.1"/>
    <property type="gene ID" value="gene15662"/>
</dbReference>
<comment type="similarity">
    <text evidence="2 7">Belongs to the peptidase S8 family.</text>
</comment>
<dbReference type="FunFam" id="3.30.70.80:FF:000002">
    <property type="entry name" value="Subtilisin-like protease SBT5.3"/>
    <property type="match status" value="1"/>
</dbReference>
<evidence type="ECO:0000256" key="4">
    <source>
        <dbReference type="ARBA" id="ARBA00022729"/>
    </source>
</evidence>
<dbReference type="InterPro" id="IPR010259">
    <property type="entry name" value="S8pro/Inhibitor_I9"/>
</dbReference>
<keyword evidence="6" id="KW-0720">Serine protease</keyword>
<dbReference type="GO" id="GO:0005576">
    <property type="term" value="C:extracellular region"/>
    <property type="evidence" value="ECO:0007669"/>
    <property type="project" value="UniProtKB-SubCell"/>
</dbReference>
<reference evidence="10" key="1">
    <citation type="journal article" date="2018" name="Nat. Plants">
        <title>Whole-genome landscape of Medicago truncatula symbiotic genes.</title>
        <authorList>
            <person name="Pecrix Y."/>
            <person name="Gamas P."/>
            <person name="Carrere S."/>
        </authorList>
    </citation>
    <scope>NUCLEOTIDE SEQUENCE</scope>
    <source>
        <tissue evidence="10">Leaves</tissue>
    </source>
</reference>
<evidence type="ECO:0000256" key="3">
    <source>
        <dbReference type="ARBA" id="ARBA00022670"/>
    </source>
</evidence>
<dbReference type="Gene3D" id="3.40.50.200">
    <property type="entry name" value="Peptidase S8/S53 domain"/>
    <property type="match status" value="1"/>
</dbReference>
<accession>A0A396IP82</accession>
<evidence type="ECO:0000256" key="7">
    <source>
        <dbReference type="PROSITE-ProRule" id="PRU01240"/>
    </source>
</evidence>
<dbReference type="GO" id="GO:0006508">
    <property type="term" value="P:proteolysis"/>
    <property type="evidence" value="ECO:0007669"/>
    <property type="project" value="UniProtKB-KW"/>
</dbReference>
<dbReference type="InterPro" id="IPR045051">
    <property type="entry name" value="SBT"/>
</dbReference>
<comment type="caution">
    <text evidence="10">The sequence shown here is derived from an EMBL/GenBank/DDBJ whole genome shotgun (WGS) entry which is preliminary data.</text>
</comment>
<dbReference type="InterPro" id="IPR037045">
    <property type="entry name" value="S8pro/Inhibitor_I9_sf"/>
</dbReference>
<dbReference type="Pfam" id="PF05922">
    <property type="entry name" value="Inhibitor_I9"/>
    <property type="match status" value="1"/>
</dbReference>
<dbReference type="Proteomes" id="UP000265566">
    <property type="component" value="Chromosome 3"/>
</dbReference>
<gene>
    <name evidence="10" type="ORF">MtrunA17_Chr3g0103061</name>
</gene>
<dbReference type="SUPFAM" id="SSF52743">
    <property type="entry name" value="Subtilisin-like"/>
    <property type="match status" value="1"/>
</dbReference>
<dbReference type="EC" id="3.4.21.25" evidence="10"/>
<dbReference type="GO" id="GO:0004252">
    <property type="term" value="F:serine-type endopeptidase activity"/>
    <property type="evidence" value="ECO:0007669"/>
    <property type="project" value="InterPro"/>
</dbReference>
<keyword evidence="5 10" id="KW-0378">Hydrolase</keyword>
<dbReference type="PROSITE" id="PS51892">
    <property type="entry name" value="SUBTILASE"/>
    <property type="match status" value="1"/>
</dbReference>
<evidence type="ECO:0000256" key="1">
    <source>
        <dbReference type="ARBA" id="ARBA00004613"/>
    </source>
</evidence>
<sequence length="264" mass="28920">MSFSIFHLISFFLLWSFLQQSSHAIKKSYIVYIGSHSHGPNPSASDLQSATDSHYNLLGSHLGSHEKAKEAIFYSYNKHINGFAAVLEVEEAAKIAKHPNVVSVFENKGHELQTTRSWEFLGLENNYGVVPKDSIWEKGRYGEGTIIANIDSGVSPESKSFSDDGMGPVPSRWRGICQLDNFHCNRKLIGARFYSQGYESKFGRLNQSLYNARDVLGHGTPTLSVAGGNFVSGANVFGLANGTAKGGSPRSHVAAYKVCWLGTI</sequence>
<evidence type="ECO:0000256" key="2">
    <source>
        <dbReference type="ARBA" id="ARBA00011073"/>
    </source>
</evidence>
<evidence type="ECO:0000256" key="8">
    <source>
        <dbReference type="SAM" id="SignalP"/>
    </source>
</evidence>
<dbReference type="Gene3D" id="3.30.70.80">
    <property type="entry name" value="Peptidase S8 propeptide/proteinase inhibitor I9"/>
    <property type="match status" value="1"/>
</dbReference>
<evidence type="ECO:0000259" key="9">
    <source>
        <dbReference type="Pfam" id="PF05922"/>
    </source>
</evidence>
<proteinExistence type="inferred from homology"/>
<comment type="subcellular location">
    <subcellularLocation>
        <location evidence="1">Secreted</location>
    </subcellularLocation>
</comment>
<feature type="signal peptide" evidence="8">
    <location>
        <begin position="1"/>
        <end position="24"/>
    </location>
</feature>
<feature type="domain" description="Inhibitor I9" evidence="9">
    <location>
        <begin position="28"/>
        <end position="112"/>
    </location>
</feature>
<name>A0A396IP82_MEDTR</name>
<feature type="chain" id="PRO_5017350220" evidence="8">
    <location>
        <begin position="25"/>
        <end position="264"/>
    </location>
</feature>
<dbReference type="InterPro" id="IPR036852">
    <property type="entry name" value="Peptidase_S8/S53_dom_sf"/>
</dbReference>
<organism evidence="10">
    <name type="scientific">Medicago truncatula</name>
    <name type="common">Barrel medic</name>
    <name type="synonym">Medicago tribuloides</name>
    <dbReference type="NCBI Taxonomy" id="3880"/>
    <lineage>
        <taxon>Eukaryota</taxon>
        <taxon>Viridiplantae</taxon>
        <taxon>Streptophyta</taxon>
        <taxon>Embryophyta</taxon>
        <taxon>Tracheophyta</taxon>
        <taxon>Spermatophyta</taxon>
        <taxon>Magnoliopsida</taxon>
        <taxon>eudicotyledons</taxon>
        <taxon>Gunneridae</taxon>
        <taxon>Pentapetalae</taxon>
        <taxon>rosids</taxon>
        <taxon>fabids</taxon>
        <taxon>Fabales</taxon>
        <taxon>Fabaceae</taxon>
        <taxon>Papilionoideae</taxon>
        <taxon>50 kb inversion clade</taxon>
        <taxon>NPAAA clade</taxon>
        <taxon>Hologalegina</taxon>
        <taxon>IRL clade</taxon>
        <taxon>Trifolieae</taxon>
        <taxon>Medicago</taxon>
    </lineage>
</organism>
<comment type="caution">
    <text evidence="7">Lacks conserved residue(s) required for the propagation of feature annotation.</text>
</comment>
<evidence type="ECO:0000256" key="6">
    <source>
        <dbReference type="ARBA" id="ARBA00022825"/>
    </source>
</evidence>
<protein>
    <submittedName>
        <fullName evidence="10">Putative cucumisin</fullName>
        <ecNumber evidence="10">3.4.21.25</ecNumber>
    </submittedName>
</protein>
<keyword evidence="3" id="KW-0645">Protease</keyword>
<dbReference type="PANTHER" id="PTHR10795">
    <property type="entry name" value="PROPROTEIN CONVERTASE SUBTILISIN/KEXIN"/>
    <property type="match status" value="1"/>
</dbReference>